<feature type="transmembrane region" description="Helical" evidence="4">
    <location>
        <begin position="244"/>
        <end position="263"/>
    </location>
</feature>
<evidence type="ECO:0000313" key="7">
    <source>
        <dbReference type="Proteomes" id="UP001487305"/>
    </source>
</evidence>
<dbReference type="Pfam" id="PF00196">
    <property type="entry name" value="GerE"/>
    <property type="match status" value="1"/>
</dbReference>
<gene>
    <name evidence="6" type="ORF">AAA083_00195</name>
</gene>
<evidence type="ECO:0000259" key="5">
    <source>
        <dbReference type="PROSITE" id="PS50043"/>
    </source>
</evidence>
<feature type="transmembrane region" description="Helical" evidence="4">
    <location>
        <begin position="12"/>
        <end position="33"/>
    </location>
</feature>
<feature type="transmembrane region" description="Helical" evidence="4">
    <location>
        <begin position="208"/>
        <end position="232"/>
    </location>
</feature>
<dbReference type="PANTHER" id="PTHR44688:SF16">
    <property type="entry name" value="DNA-BINDING TRANSCRIPTIONAL ACTIVATOR DEVR_DOSR"/>
    <property type="match status" value="1"/>
</dbReference>
<feature type="transmembrane region" description="Helical" evidence="4">
    <location>
        <begin position="270"/>
        <end position="289"/>
    </location>
</feature>
<evidence type="ECO:0000256" key="3">
    <source>
        <dbReference type="ARBA" id="ARBA00023163"/>
    </source>
</evidence>
<dbReference type="InterPro" id="IPR016032">
    <property type="entry name" value="Sig_transdc_resp-reg_C-effctor"/>
</dbReference>
<dbReference type="SUPFAM" id="SSF46894">
    <property type="entry name" value="C-terminal effector domain of the bipartite response regulators"/>
    <property type="match status" value="1"/>
</dbReference>
<feature type="transmembrane region" description="Helical" evidence="4">
    <location>
        <begin position="301"/>
        <end position="323"/>
    </location>
</feature>
<name>A0ABV1J8I8_9ACTN</name>
<proteinExistence type="predicted"/>
<keyword evidence="1" id="KW-0805">Transcription regulation</keyword>
<feature type="transmembrane region" description="Helical" evidence="4">
    <location>
        <begin position="53"/>
        <end position="72"/>
    </location>
</feature>
<dbReference type="RefSeq" id="WP_146007912.1">
    <property type="nucleotide sequence ID" value="NZ_JBBNOP010000001.1"/>
</dbReference>
<accession>A0ABV1J8I8</accession>
<sequence>MSTNRSVIASNIAKNPLGIIGFGCWWAWLLAALNSPLLFSGELTSLQIPTSSLNLASVLSGAILSFSLSFSIRRTPRKRTRRTAILASACALALCTAAISNLEYLGISPDFALVTAGVAIGISLSLLQIFWGTCYFTKLSGAAIGIVSASSFTFALLVSFLILDKGPISVWLVALLPLVSGLLLIKSDSETSDEKPRSQPAVKTKRGIPLPANLVVLMVLFGASFGVFRMLFLPSAAAASFSSFYYMAIVSLIPMAATLMLVVALRKESYLGIAMTIALPFITLGIFVLSLFGSNNQSLELALISAGVRCVDIVTWIMVAHIAKQPSSSPYRVFSFGRGIACLGALCGFAIGSWHGITSDQSLSISLFVLLLLLAASAFSVMKGHQNFPDQASSSSETPDGKPADAESLRTIAEAYGLSDRELEVLELLKVGRTVAYIARKLVVANSTVATHVNHIYRKLDVHNRQELLDFIESHAGGNPPNDAERD</sequence>
<dbReference type="PRINTS" id="PR00038">
    <property type="entry name" value="HTHLUXR"/>
</dbReference>
<evidence type="ECO:0000256" key="2">
    <source>
        <dbReference type="ARBA" id="ARBA00023125"/>
    </source>
</evidence>
<dbReference type="InterPro" id="IPR036388">
    <property type="entry name" value="WH-like_DNA-bd_sf"/>
</dbReference>
<feature type="transmembrane region" description="Helical" evidence="4">
    <location>
        <begin position="111"/>
        <end position="131"/>
    </location>
</feature>
<dbReference type="Gene3D" id="1.10.10.10">
    <property type="entry name" value="Winged helix-like DNA-binding domain superfamily/Winged helix DNA-binding domain"/>
    <property type="match status" value="1"/>
</dbReference>
<comment type="caution">
    <text evidence="6">The sequence shown here is derived from an EMBL/GenBank/DDBJ whole genome shotgun (WGS) entry which is preliminary data.</text>
</comment>
<feature type="domain" description="HTH luxR-type" evidence="5">
    <location>
        <begin position="411"/>
        <end position="476"/>
    </location>
</feature>
<reference evidence="6 7" key="1">
    <citation type="submission" date="2024-04" db="EMBL/GenBank/DDBJ databases">
        <title>Human intestinal bacterial collection.</title>
        <authorList>
            <person name="Pauvert C."/>
            <person name="Hitch T.C.A."/>
            <person name="Clavel T."/>
        </authorList>
    </citation>
    <scope>NUCLEOTIDE SEQUENCE [LARGE SCALE GENOMIC DNA]</scope>
    <source>
        <strain evidence="6 7">CLA-KB-H42</strain>
    </source>
</reference>
<dbReference type="Proteomes" id="UP001487305">
    <property type="component" value="Unassembled WGS sequence"/>
</dbReference>
<feature type="transmembrane region" description="Helical" evidence="4">
    <location>
        <begin position="363"/>
        <end position="382"/>
    </location>
</feature>
<feature type="transmembrane region" description="Helical" evidence="4">
    <location>
        <begin position="84"/>
        <end position="105"/>
    </location>
</feature>
<keyword evidence="7" id="KW-1185">Reference proteome</keyword>
<keyword evidence="2" id="KW-0238">DNA-binding</keyword>
<feature type="transmembrane region" description="Helical" evidence="4">
    <location>
        <begin position="335"/>
        <end position="357"/>
    </location>
</feature>
<feature type="transmembrane region" description="Helical" evidence="4">
    <location>
        <begin position="143"/>
        <end position="162"/>
    </location>
</feature>
<evidence type="ECO:0000313" key="6">
    <source>
        <dbReference type="EMBL" id="MEQ3361388.1"/>
    </source>
</evidence>
<dbReference type="EMBL" id="JBBNOP010000001">
    <property type="protein sequence ID" value="MEQ3361388.1"/>
    <property type="molecule type" value="Genomic_DNA"/>
</dbReference>
<dbReference type="CDD" id="cd06170">
    <property type="entry name" value="LuxR_C_like"/>
    <property type="match status" value="1"/>
</dbReference>
<keyword evidence="4" id="KW-0812">Transmembrane</keyword>
<dbReference type="SMART" id="SM00421">
    <property type="entry name" value="HTH_LUXR"/>
    <property type="match status" value="1"/>
</dbReference>
<dbReference type="PROSITE" id="PS50043">
    <property type="entry name" value="HTH_LUXR_2"/>
    <property type="match status" value="1"/>
</dbReference>
<keyword evidence="3" id="KW-0804">Transcription</keyword>
<protein>
    <submittedName>
        <fullName evidence="6">Helix-turn-helix transcriptional regulator</fullName>
    </submittedName>
</protein>
<dbReference type="PANTHER" id="PTHR44688">
    <property type="entry name" value="DNA-BINDING TRANSCRIPTIONAL ACTIVATOR DEVR_DOSR"/>
    <property type="match status" value="1"/>
</dbReference>
<evidence type="ECO:0000256" key="1">
    <source>
        <dbReference type="ARBA" id="ARBA00023015"/>
    </source>
</evidence>
<keyword evidence="4" id="KW-0472">Membrane</keyword>
<dbReference type="InterPro" id="IPR000792">
    <property type="entry name" value="Tscrpt_reg_LuxR_C"/>
</dbReference>
<organism evidence="6 7">
    <name type="scientific">Raoultibacter massiliensis</name>
    <dbReference type="NCBI Taxonomy" id="1852371"/>
    <lineage>
        <taxon>Bacteria</taxon>
        <taxon>Bacillati</taxon>
        <taxon>Actinomycetota</taxon>
        <taxon>Coriobacteriia</taxon>
        <taxon>Eggerthellales</taxon>
        <taxon>Eggerthellaceae</taxon>
        <taxon>Raoultibacter</taxon>
    </lineage>
</organism>
<keyword evidence="4" id="KW-1133">Transmembrane helix</keyword>
<evidence type="ECO:0000256" key="4">
    <source>
        <dbReference type="SAM" id="Phobius"/>
    </source>
</evidence>
<dbReference type="PROSITE" id="PS00622">
    <property type="entry name" value="HTH_LUXR_1"/>
    <property type="match status" value="1"/>
</dbReference>
<feature type="transmembrane region" description="Helical" evidence="4">
    <location>
        <begin position="168"/>
        <end position="187"/>
    </location>
</feature>